<dbReference type="RefSeq" id="WP_086636825.1">
    <property type="nucleotide sequence ID" value="NZ_MRZU01000003.1"/>
</dbReference>
<dbReference type="Pfam" id="PF14947">
    <property type="entry name" value="HTH_45"/>
    <property type="match status" value="1"/>
</dbReference>
<comment type="caution">
    <text evidence="2">The sequence shown here is derived from an EMBL/GenBank/DDBJ whole genome shotgun (WGS) entry which is preliminary data.</text>
</comment>
<organism evidence="2 3">
    <name type="scientific">Methanonatronarchaeum thermophilum</name>
    <dbReference type="NCBI Taxonomy" id="1927129"/>
    <lineage>
        <taxon>Archaea</taxon>
        <taxon>Methanobacteriati</taxon>
        <taxon>Methanobacteriota</taxon>
        <taxon>Methanonatronarchaeia</taxon>
        <taxon>Methanonatronarchaeales</taxon>
        <taxon>Methanonatronarchaeaceae</taxon>
        <taxon>Methanonatronarchaeum</taxon>
    </lineage>
</organism>
<accession>A0A1Y3GH50</accession>
<evidence type="ECO:0000313" key="2">
    <source>
        <dbReference type="EMBL" id="OUJ18765.1"/>
    </source>
</evidence>
<feature type="domain" description="ArnR1-like winged helix-turn-helix" evidence="1">
    <location>
        <begin position="3"/>
        <end position="78"/>
    </location>
</feature>
<name>A0A1Y3GH50_9EURY</name>
<dbReference type="InterPro" id="IPR036388">
    <property type="entry name" value="WH-like_DNA-bd_sf"/>
</dbReference>
<sequence>MKKRSEWEIYLDILDSLSENGSMKKTSIMHDVHMSWKPFNNHFGFLNENGFITESDYGYNVTDKGKETLKNLRQIKKTLENNEY</sequence>
<dbReference type="AlphaFoldDB" id="A0A1Y3GH50"/>
<gene>
    <name evidence="2" type="ORF">AMET1_0415</name>
</gene>
<proteinExistence type="predicted"/>
<dbReference type="InterPro" id="IPR038723">
    <property type="entry name" value="ArnR1-like_HTH"/>
</dbReference>
<evidence type="ECO:0000313" key="3">
    <source>
        <dbReference type="Proteomes" id="UP000195137"/>
    </source>
</evidence>
<keyword evidence="3" id="KW-1185">Reference proteome</keyword>
<dbReference type="SUPFAM" id="SSF46785">
    <property type="entry name" value="Winged helix' DNA-binding domain"/>
    <property type="match status" value="1"/>
</dbReference>
<dbReference type="Proteomes" id="UP000195137">
    <property type="component" value="Unassembled WGS sequence"/>
</dbReference>
<protein>
    <submittedName>
        <fullName evidence="2">Transcriptional regulator containing HTH domain</fullName>
    </submittedName>
</protein>
<reference evidence="2 3" key="1">
    <citation type="submission" date="2016-12" db="EMBL/GenBank/DDBJ databases">
        <title>Discovery of methanogenic haloarchaea.</title>
        <authorList>
            <person name="Sorokin D.Y."/>
            <person name="Makarova K.S."/>
            <person name="Abbas B."/>
            <person name="Ferrer M."/>
            <person name="Golyshin P.N."/>
        </authorList>
    </citation>
    <scope>NUCLEOTIDE SEQUENCE [LARGE SCALE GENOMIC DNA]</scope>
    <source>
        <strain evidence="2">AMET1</strain>
    </source>
</reference>
<dbReference type="InterPro" id="IPR036390">
    <property type="entry name" value="WH_DNA-bd_sf"/>
</dbReference>
<evidence type="ECO:0000259" key="1">
    <source>
        <dbReference type="Pfam" id="PF14947"/>
    </source>
</evidence>
<dbReference type="Gene3D" id="1.10.10.10">
    <property type="entry name" value="Winged helix-like DNA-binding domain superfamily/Winged helix DNA-binding domain"/>
    <property type="match status" value="1"/>
</dbReference>
<dbReference type="EMBL" id="MRZU01000003">
    <property type="protein sequence ID" value="OUJ18765.1"/>
    <property type="molecule type" value="Genomic_DNA"/>
</dbReference>
<dbReference type="OrthoDB" id="65744at2157"/>